<organism evidence="1 2">
    <name type="scientific">Leptolyngbya cf. ectocarpi LEGE 11479</name>
    <dbReference type="NCBI Taxonomy" id="1828722"/>
    <lineage>
        <taxon>Bacteria</taxon>
        <taxon>Bacillati</taxon>
        <taxon>Cyanobacteriota</taxon>
        <taxon>Cyanophyceae</taxon>
        <taxon>Leptolyngbyales</taxon>
        <taxon>Leptolyngbyaceae</taxon>
        <taxon>Leptolyngbya group</taxon>
        <taxon>Leptolyngbya</taxon>
    </lineage>
</organism>
<dbReference type="CDD" id="cd17036">
    <property type="entry name" value="T3SC_YbjN-like_1"/>
    <property type="match status" value="1"/>
</dbReference>
<dbReference type="EMBL" id="JADEXP010000002">
    <property type="protein sequence ID" value="MBE9065161.1"/>
    <property type="molecule type" value="Genomic_DNA"/>
</dbReference>
<dbReference type="RefSeq" id="WP_193989880.1">
    <property type="nucleotide sequence ID" value="NZ_JADEXP010000002.1"/>
</dbReference>
<sequence length="157" mass="17009">MSPLNVETAGEIISAGTESFQASHVDVIETVIASLEQGGNAMVSRDDEDGYLWKFTYGSVTVYVQLTGTDDEDTLTVWSPLLKLPVANQTALMQELLAMNCGETLEACFGISNQEVLVLASRIMADINPGEISRLMTIVATIADDMDDILQEKYPAT</sequence>
<gene>
    <name evidence="1" type="ORF">IQ260_00660</name>
</gene>
<dbReference type="Gene3D" id="3.30.1460.10">
    <property type="match status" value="1"/>
</dbReference>
<reference evidence="1" key="1">
    <citation type="submission" date="2020-10" db="EMBL/GenBank/DDBJ databases">
        <authorList>
            <person name="Castelo-Branco R."/>
            <person name="Eusebio N."/>
            <person name="Adriana R."/>
            <person name="Vieira A."/>
            <person name="Brugerolle De Fraissinette N."/>
            <person name="Rezende De Castro R."/>
            <person name="Schneider M.P."/>
            <person name="Vasconcelos V."/>
            <person name="Leao P.N."/>
        </authorList>
    </citation>
    <scope>NUCLEOTIDE SEQUENCE</scope>
    <source>
        <strain evidence="1">LEGE 11479</strain>
    </source>
</reference>
<proteinExistence type="predicted"/>
<evidence type="ECO:0000313" key="2">
    <source>
        <dbReference type="Proteomes" id="UP000615026"/>
    </source>
</evidence>
<protein>
    <submittedName>
        <fullName evidence="1">YbjN domain-containing protein</fullName>
    </submittedName>
</protein>
<comment type="caution">
    <text evidence="1">The sequence shown here is derived from an EMBL/GenBank/DDBJ whole genome shotgun (WGS) entry which is preliminary data.</text>
</comment>
<dbReference type="Proteomes" id="UP000615026">
    <property type="component" value="Unassembled WGS sequence"/>
</dbReference>
<dbReference type="Pfam" id="PF10722">
    <property type="entry name" value="YbjN"/>
    <property type="match status" value="1"/>
</dbReference>
<dbReference type="AlphaFoldDB" id="A0A928X0I6"/>
<dbReference type="SUPFAM" id="SSF69635">
    <property type="entry name" value="Type III secretory system chaperone-like"/>
    <property type="match status" value="1"/>
</dbReference>
<keyword evidence="2" id="KW-1185">Reference proteome</keyword>
<name>A0A928X0I6_LEPEC</name>
<evidence type="ECO:0000313" key="1">
    <source>
        <dbReference type="EMBL" id="MBE9065161.1"/>
    </source>
</evidence>
<dbReference type="InterPro" id="IPR019660">
    <property type="entry name" value="Put_sensory_transdc_reg_YbjN"/>
</dbReference>
<accession>A0A928X0I6</accession>